<comment type="caution">
    <text evidence="3">The sequence shown here is derived from an EMBL/GenBank/DDBJ whole genome shotgun (WGS) entry which is preliminary data.</text>
</comment>
<proteinExistence type="predicted"/>
<organism evidence="3 4">
    <name type="scientific">Puccinia striiformis</name>
    <dbReference type="NCBI Taxonomy" id="27350"/>
    <lineage>
        <taxon>Eukaryota</taxon>
        <taxon>Fungi</taxon>
        <taxon>Dikarya</taxon>
        <taxon>Basidiomycota</taxon>
        <taxon>Pucciniomycotina</taxon>
        <taxon>Pucciniomycetes</taxon>
        <taxon>Pucciniales</taxon>
        <taxon>Pucciniaceae</taxon>
        <taxon>Puccinia</taxon>
    </lineage>
</organism>
<name>A0A2S4UH07_9BASI</name>
<keyword evidence="2" id="KW-0812">Transmembrane</keyword>
<accession>A0A2S4UH07</accession>
<evidence type="ECO:0000313" key="3">
    <source>
        <dbReference type="EMBL" id="POV96434.1"/>
    </source>
</evidence>
<protein>
    <submittedName>
        <fullName evidence="3">Uncharacterized protein</fullName>
    </submittedName>
</protein>
<dbReference type="EMBL" id="PKSL01000297">
    <property type="protein sequence ID" value="POV96434.1"/>
    <property type="molecule type" value="Genomic_DNA"/>
</dbReference>
<sequence length="189" mass="20995">MVSAVQQITRSATRKAIEAKLSLSSSQLSSKQNTELLKEDEPRPPLKKRTKAMPSQPLNTEAEETISRPFKLLEAGAHLVVVNPNSCCCSTGYPVDCLIIYRATNPQNRLGTYVAVSWLNKLAVLLLVWSPINSSQSWDDNLIYPFGSFRVSTLLILSFQPELPPKLESVWFYFVLMGCLKGLGTSYGV</sequence>
<gene>
    <name evidence="3" type="ORF">PSTT_15646</name>
</gene>
<feature type="transmembrane region" description="Helical" evidence="2">
    <location>
        <begin position="171"/>
        <end position="188"/>
    </location>
</feature>
<evidence type="ECO:0000256" key="2">
    <source>
        <dbReference type="SAM" id="Phobius"/>
    </source>
</evidence>
<evidence type="ECO:0000313" key="4">
    <source>
        <dbReference type="Proteomes" id="UP000239156"/>
    </source>
</evidence>
<dbReference type="VEuPathDB" id="FungiDB:PSHT_10552"/>
<feature type="region of interest" description="Disordered" evidence="1">
    <location>
        <begin position="23"/>
        <end position="60"/>
    </location>
</feature>
<dbReference type="AlphaFoldDB" id="A0A2S4UH07"/>
<feature type="transmembrane region" description="Helical" evidence="2">
    <location>
        <begin position="110"/>
        <end position="130"/>
    </location>
</feature>
<dbReference type="Proteomes" id="UP000239156">
    <property type="component" value="Unassembled WGS sequence"/>
</dbReference>
<evidence type="ECO:0000256" key="1">
    <source>
        <dbReference type="SAM" id="MobiDB-lite"/>
    </source>
</evidence>
<reference evidence="3" key="1">
    <citation type="submission" date="2017-12" db="EMBL/GenBank/DDBJ databases">
        <title>Gene loss provides genomic basis for host adaptation in cereal stripe rust fungi.</title>
        <authorList>
            <person name="Xia C."/>
        </authorList>
    </citation>
    <scope>NUCLEOTIDE SEQUENCE [LARGE SCALE GENOMIC DNA]</scope>
    <source>
        <strain evidence="3">93-210</strain>
    </source>
</reference>
<dbReference type="VEuPathDB" id="FungiDB:PSTT_15646"/>
<keyword evidence="2" id="KW-1133">Transmembrane helix</keyword>
<keyword evidence="2" id="KW-0472">Membrane</keyword>
<keyword evidence="4" id="KW-1185">Reference proteome</keyword>
<feature type="compositionally biased region" description="Low complexity" evidence="1">
    <location>
        <begin position="23"/>
        <end position="32"/>
    </location>
</feature>